<evidence type="ECO:0000256" key="6">
    <source>
        <dbReference type="SAM" id="Coils"/>
    </source>
</evidence>
<evidence type="ECO:0000256" key="1">
    <source>
        <dbReference type="ARBA" id="ARBA00004651"/>
    </source>
</evidence>
<evidence type="ECO:0000256" key="3">
    <source>
        <dbReference type="ARBA" id="ARBA00022692"/>
    </source>
</evidence>
<evidence type="ECO:0000313" key="10">
    <source>
        <dbReference type="Proteomes" id="UP000826725"/>
    </source>
</evidence>
<dbReference type="EMBL" id="AP024086">
    <property type="protein sequence ID" value="BCL60130.1"/>
    <property type="molecule type" value="Genomic_DNA"/>
</dbReference>
<evidence type="ECO:0000259" key="8">
    <source>
        <dbReference type="Pfam" id="PF02706"/>
    </source>
</evidence>
<dbReference type="InterPro" id="IPR050445">
    <property type="entry name" value="Bact_polysacc_biosynth/exp"/>
</dbReference>
<dbReference type="Pfam" id="PF02706">
    <property type="entry name" value="Wzz"/>
    <property type="match status" value="1"/>
</dbReference>
<feature type="domain" description="Polysaccharide chain length determinant N-terminal" evidence="8">
    <location>
        <begin position="18"/>
        <end position="105"/>
    </location>
</feature>
<dbReference type="PANTHER" id="PTHR32309">
    <property type="entry name" value="TYROSINE-PROTEIN KINASE"/>
    <property type="match status" value="1"/>
</dbReference>
<evidence type="ECO:0000256" key="4">
    <source>
        <dbReference type="ARBA" id="ARBA00022989"/>
    </source>
</evidence>
<evidence type="ECO:0000256" key="7">
    <source>
        <dbReference type="SAM" id="Phobius"/>
    </source>
</evidence>
<dbReference type="GO" id="GO:0005886">
    <property type="term" value="C:plasma membrane"/>
    <property type="evidence" value="ECO:0007669"/>
    <property type="project" value="UniProtKB-SubCell"/>
</dbReference>
<organism evidence="9 10">
    <name type="scientific">Desulfomarina profundi</name>
    <dbReference type="NCBI Taxonomy" id="2772557"/>
    <lineage>
        <taxon>Bacteria</taxon>
        <taxon>Pseudomonadati</taxon>
        <taxon>Thermodesulfobacteriota</taxon>
        <taxon>Desulfobulbia</taxon>
        <taxon>Desulfobulbales</taxon>
        <taxon>Desulfobulbaceae</taxon>
        <taxon>Desulfomarina</taxon>
    </lineage>
</organism>
<sequence>MENSPYWEMIDDGDDGGIDFKTYIGIIRKRWGLILSVVCFVLLVTIVVTYTTTPIYTSSSQVLIERNYGKSALESNYYRYEPDFLDTQSEIIKSENVALKVVRHLQLATKYQHYFFNQSTDEQSFIGIVKKKITDLVQMGISLVSGNGREQNKGDRSGGIIPVEPKSDEEIIASIIRSGLSVTPLKNTKIVTISFRSRNPAIAKIVVDAVVKAYMDEMLDIKLSTSSYSLKWMTEKAAEERDKLERSERQLQKFMRENDLVTVENRLTILPRNFLNSAASFRKRRRKKMNCRIFSSRLDPPAMTLNSWKRFPSLPRILF</sequence>
<feature type="transmembrane region" description="Helical" evidence="7">
    <location>
        <begin position="31"/>
        <end position="50"/>
    </location>
</feature>
<dbReference type="KEGG" id="dbk:DGMP_08230"/>
<dbReference type="GO" id="GO:0004713">
    <property type="term" value="F:protein tyrosine kinase activity"/>
    <property type="evidence" value="ECO:0007669"/>
    <property type="project" value="TreeGrafter"/>
</dbReference>
<keyword evidence="6" id="KW-0175">Coiled coil</keyword>
<gene>
    <name evidence="9" type="ORF">DGMP_08230</name>
</gene>
<dbReference type="InterPro" id="IPR003856">
    <property type="entry name" value="LPS_length_determ_N"/>
</dbReference>
<feature type="coiled-coil region" evidence="6">
    <location>
        <begin position="230"/>
        <end position="264"/>
    </location>
</feature>
<keyword evidence="5 7" id="KW-0472">Membrane</keyword>
<comment type="subcellular location">
    <subcellularLocation>
        <location evidence="1">Cell membrane</location>
        <topology evidence="1">Multi-pass membrane protein</topology>
    </subcellularLocation>
</comment>
<reference evidence="9" key="1">
    <citation type="submission" date="2020-09" db="EMBL/GenBank/DDBJ databases">
        <title>Desulfogranum mesoprofundum gen. nov., sp. nov., a novel mesophilic, sulfate-reducing chemolithoautotroph isolated from a deep-sea hydrothermal vent chimney in the Suiyo Seamount.</title>
        <authorList>
            <person name="Hashimoto Y."/>
            <person name="Nakagawa S."/>
        </authorList>
    </citation>
    <scope>NUCLEOTIDE SEQUENCE</scope>
    <source>
        <strain evidence="9">KT2</strain>
    </source>
</reference>
<keyword evidence="10" id="KW-1185">Reference proteome</keyword>
<name>A0A8D5FGG3_9BACT</name>
<proteinExistence type="predicted"/>
<evidence type="ECO:0000313" key="9">
    <source>
        <dbReference type="EMBL" id="BCL60130.1"/>
    </source>
</evidence>
<keyword evidence="4 7" id="KW-1133">Transmembrane helix</keyword>
<evidence type="ECO:0000256" key="2">
    <source>
        <dbReference type="ARBA" id="ARBA00022475"/>
    </source>
</evidence>
<keyword evidence="3 7" id="KW-0812">Transmembrane</keyword>
<dbReference type="RefSeq" id="WP_228856296.1">
    <property type="nucleotide sequence ID" value="NZ_AP024086.1"/>
</dbReference>
<accession>A0A8D5FGG3</accession>
<dbReference type="AlphaFoldDB" id="A0A8D5FGG3"/>
<dbReference type="Proteomes" id="UP000826725">
    <property type="component" value="Chromosome"/>
</dbReference>
<dbReference type="PANTHER" id="PTHR32309:SF13">
    <property type="entry name" value="FERRIC ENTEROBACTIN TRANSPORT PROTEIN FEPE"/>
    <property type="match status" value="1"/>
</dbReference>
<evidence type="ECO:0000256" key="5">
    <source>
        <dbReference type="ARBA" id="ARBA00023136"/>
    </source>
</evidence>
<keyword evidence="2" id="KW-1003">Cell membrane</keyword>
<protein>
    <recommendedName>
        <fullName evidence="8">Polysaccharide chain length determinant N-terminal domain-containing protein</fullName>
    </recommendedName>
</protein>